<dbReference type="Pfam" id="PF01381">
    <property type="entry name" value="HTH_3"/>
    <property type="match status" value="1"/>
</dbReference>
<dbReference type="GO" id="GO:0003677">
    <property type="term" value="F:DNA binding"/>
    <property type="evidence" value="ECO:0007669"/>
    <property type="project" value="UniProtKB-KW"/>
</dbReference>
<protein>
    <recommendedName>
        <fullName evidence="2">HTH cro/C1-type domain-containing protein</fullName>
    </recommendedName>
</protein>
<dbReference type="Gene3D" id="1.10.260.40">
    <property type="entry name" value="lambda repressor-like DNA-binding domains"/>
    <property type="match status" value="1"/>
</dbReference>
<keyword evidence="1" id="KW-0238">DNA-binding</keyword>
<dbReference type="PROSITE" id="PS50943">
    <property type="entry name" value="HTH_CROC1"/>
    <property type="match status" value="1"/>
</dbReference>
<evidence type="ECO:0000256" key="1">
    <source>
        <dbReference type="ARBA" id="ARBA00023125"/>
    </source>
</evidence>
<reference evidence="3" key="1">
    <citation type="journal article" date="2014" name="Front. Microbiol.">
        <title>High frequency of phylogenetically diverse reductive dehalogenase-homologous genes in deep subseafloor sedimentary metagenomes.</title>
        <authorList>
            <person name="Kawai M."/>
            <person name="Futagami T."/>
            <person name="Toyoda A."/>
            <person name="Takaki Y."/>
            <person name="Nishi S."/>
            <person name="Hori S."/>
            <person name="Arai W."/>
            <person name="Tsubouchi T."/>
            <person name="Morono Y."/>
            <person name="Uchiyama I."/>
            <person name="Ito T."/>
            <person name="Fujiyama A."/>
            <person name="Inagaki F."/>
            <person name="Takami H."/>
        </authorList>
    </citation>
    <scope>NUCLEOTIDE SEQUENCE</scope>
    <source>
        <strain evidence="3">Expedition CK06-06</strain>
    </source>
</reference>
<evidence type="ECO:0000313" key="3">
    <source>
        <dbReference type="EMBL" id="GAI60279.1"/>
    </source>
</evidence>
<dbReference type="PANTHER" id="PTHR46558:SF4">
    <property type="entry name" value="DNA-BIDING PHAGE PROTEIN"/>
    <property type="match status" value="1"/>
</dbReference>
<name>X1RXN1_9ZZZZ</name>
<feature type="domain" description="HTH cro/C1-type" evidence="2">
    <location>
        <begin position="13"/>
        <end position="67"/>
    </location>
</feature>
<organism evidence="3">
    <name type="scientific">marine sediment metagenome</name>
    <dbReference type="NCBI Taxonomy" id="412755"/>
    <lineage>
        <taxon>unclassified sequences</taxon>
        <taxon>metagenomes</taxon>
        <taxon>ecological metagenomes</taxon>
    </lineage>
</organism>
<dbReference type="CDD" id="cd00093">
    <property type="entry name" value="HTH_XRE"/>
    <property type="match status" value="1"/>
</dbReference>
<sequence length="77" mass="8798">MQEKKFIEIGARIKELREEKNWTQTVLASKVRVTTTFIAALEKGVYKPANPMLIALSNVFHVPMIDIDPDVDIDLKE</sequence>
<proteinExistence type="predicted"/>
<dbReference type="EMBL" id="BARW01002800">
    <property type="protein sequence ID" value="GAI60279.1"/>
    <property type="molecule type" value="Genomic_DNA"/>
</dbReference>
<comment type="caution">
    <text evidence="3">The sequence shown here is derived from an EMBL/GenBank/DDBJ whole genome shotgun (WGS) entry which is preliminary data.</text>
</comment>
<dbReference type="PANTHER" id="PTHR46558">
    <property type="entry name" value="TRACRIPTIONAL REGULATORY PROTEIN-RELATED-RELATED"/>
    <property type="match status" value="1"/>
</dbReference>
<dbReference type="SUPFAM" id="SSF47413">
    <property type="entry name" value="lambda repressor-like DNA-binding domains"/>
    <property type="match status" value="1"/>
</dbReference>
<dbReference type="AlphaFoldDB" id="X1RXN1"/>
<dbReference type="InterPro" id="IPR001387">
    <property type="entry name" value="Cro/C1-type_HTH"/>
</dbReference>
<evidence type="ECO:0000259" key="2">
    <source>
        <dbReference type="PROSITE" id="PS50943"/>
    </source>
</evidence>
<dbReference type="InterPro" id="IPR010982">
    <property type="entry name" value="Lambda_DNA-bd_dom_sf"/>
</dbReference>
<dbReference type="SMART" id="SM00530">
    <property type="entry name" value="HTH_XRE"/>
    <property type="match status" value="1"/>
</dbReference>
<accession>X1RXN1</accession>
<gene>
    <name evidence="3" type="ORF">S12H4_07551</name>
</gene>